<evidence type="ECO:0000256" key="3">
    <source>
        <dbReference type="ARBA" id="ARBA00022827"/>
    </source>
</evidence>
<accession>A0A9D2NA45</accession>
<feature type="domain" description="RsdA/BaiN/AoA(So)-like insert" evidence="5">
    <location>
        <begin position="205"/>
        <end position="353"/>
    </location>
</feature>
<evidence type="ECO:0000313" key="7">
    <source>
        <dbReference type="Proteomes" id="UP000823849"/>
    </source>
</evidence>
<dbReference type="Proteomes" id="UP000823849">
    <property type="component" value="Unassembled WGS sequence"/>
</dbReference>
<protein>
    <submittedName>
        <fullName evidence="6">Aminoacetone oxidase family FAD-binding enzyme</fullName>
    </submittedName>
</protein>
<evidence type="ECO:0000256" key="2">
    <source>
        <dbReference type="ARBA" id="ARBA00022630"/>
    </source>
</evidence>
<dbReference type="Gene3D" id="3.50.50.60">
    <property type="entry name" value="FAD/NAD(P)-binding domain"/>
    <property type="match status" value="1"/>
</dbReference>
<dbReference type="NCBIfam" id="TIGR00275">
    <property type="entry name" value="aminoacetone oxidase family FAD-binding enzyme"/>
    <property type="match status" value="1"/>
</dbReference>
<dbReference type="Gene3D" id="2.40.30.10">
    <property type="entry name" value="Translation factors"/>
    <property type="match status" value="1"/>
</dbReference>
<dbReference type="InterPro" id="IPR023166">
    <property type="entry name" value="BaiN-like_dom_sf"/>
</dbReference>
<evidence type="ECO:0000259" key="5">
    <source>
        <dbReference type="Pfam" id="PF22780"/>
    </source>
</evidence>
<sequence length="413" mass="44306">MCEASVAAQLFAIQGGRGLNIVIIGGGAAGLTAAIFAAAPEHTVTVLEQNDRPGRKLLATGNGRCNLTNLDQRQECYRTSRPEKAAAILKQFPVSSAISFFTDLGIYTKNRDGWIYPNSDQASAVLSVLLMEAQHRKVKIKTRETVTGIAREENGTWTVHTRGWKYPADRVIVTTGSPASEISGSCGDGICFAEDLGIRTIPFAPALCPLKCSGADFQKWSGVRVDGKVTLLLDGIPVASERGELQLASYGISGIPVFQISRYAVRALEEGAHVEAELDFFPDMEEEDLAALLNRRMMLCTYKTREELLIGLLPDRLISAALRDGTELDAIAHAVKCLRLTVRDSAGFSRAQVSSGGVDLAEVTETLEARKYPGLYFAGEVLDVDGACGGYNLQWAWSSGAVAGASAAKEGDE</sequence>
<reference evidence="6" key="2">
    <citation type="submission" date="2021-04" db="EMBL/GenBank/DDBJ databases">
        <authorList>
            <person name="Gilroy R."/>
        </authorList>
    </citation>
    <scope>NUCLEOTIDE SEQUENCE</scope>
    <source>
        <strain evidence="6">CHK185-5351</strain>
    </source>
</reference>
<dbReference type="EMBL" id="DWWU01000029">
    <property type="protein sequence ID" value="HJC15510.1"/>
    <property type="molecule type" value="Genomic_DNA"/>
</dbReference>
<dbReference type="PRINTS" id="PR00411">
    <property type="entry name" value="PNDRDTASEI"/>
</dbReference>
<dbReference type="InterPro" id="IPR057661">
    <property type="entry name" value="RsdA/BaiN/AoA(So)_Rossmann"/>
</dbReference>
<dbReference type="PRINTS" id="PR00368">
    <property type="entry name" value="FADPNR"/>
</dbReference>
<dbReference type="SUPFAM" id="SSF160996">
    <property type="entry name" value="HI0933 insert domain-like"/>
    <property type="match status" value="1"/>
</dbReference>
<dbReference type="InterPro" id="IPR036188">
    <property type="entry name" value="FAD/NAD-bd_sf"/>
</dbReference>
<reference evidence="6" key="1">
    <citation type="journal article" date="2021" name="PeerJ">
        <title>Extensive microbial diversity within the chicken gut microbiome revealed by metagenomics and culture.</title>
        <authorList>
            <person name="Gilroy R."/>
            <person name="Ravi A."/>
            <person name="Getino M."/>
            <person name="Pursley I."/>
            <person name="Horton D.L."/>
            <person name="Alikhan N.F."/>
            <person name="Baker D."/>
            <person name="Gharbi K."/>
            <person name="Hall N."/>
            <person name="Watson M."/>
            <person name="Adriaenssens E.M."/>
            <person name="Foster-Nyarko E."/>
            <person name="Jarju S."/>
            <person name="Secka A."/>
            <person name="Antonio M."/>
            <person name="Oren A."/>
            <person name="Chaudhuri R.R."/>
            <person name="La Ragione R."/>
            <person name="Hildebrand F."/>
            <person name="Pallen M.J."/>
        </authorList>
    </citation>
    <scope>NUCLEOTIDE SEQUENCE</scope>
    <source>
        <strain evidence="6">CHK185-5351</strain>
    </source>
</reference>
<evidence type="ECO:0000259" key="4">
    <source>
        <dbReference type="Pfam" id="PF03486"/>
    </source>
</evidence>
<comment type="caution">
    <text evidence="6">The sequence shown here is derived from an EMBL/GenBank/DDBJ whole genome shotgun (WGS) entry which is preliminary data.</text>
</comment>
<name>A0A9D2NA45_9FIRM</name>
<evidence type="ECO:0000256" key="1">
    <source>
        <dbReference type="ARBA" id="ARBA00001974"/>
    </source>
</evidence>
<dbReference type="PANTHER" id="PTHR42887:SF2">
    <property type="entry name" value="OS12G0638800 PROTEIN"/>
    <property type="match status" value="1"/>
</dbReference>
<dbReference type="InterPro" id="IPR004792">
    <property type="entry name" value="BaiN-like"/>
</dbReference>
<dbReference type="Gene3D" id="1.10.8.260">
    <property type="entry name" value="HI0933 insert domain-like"/>
    <property type="match status" value="1"/>
</dbReference>
<proteinExistence type="predicted"/>
<keyword evidence="3" id="KW-0274">FAD</keyword>
<dbReference type="PANTHER" id="PTHR42887">
    <property type="entry name" value="OS12G0638800 PROTEIN"/>
    <property type="match status" value="1"/>
</dbReference>
<feature type="domain" description="RsdA/BaiN/AoA(So)-like Rossmann fold-like" evidence="4">
    <location>
        <begin position="20"/>
        <end position="405"/>
    </location>
</feature>
<dbReference type="Pfam" id="PF03486">
    <property type="entry name" value="HI0933_like"/>
    <property type="match status" value="1"/>
</dbReference>
<keyword evidence="2" id="KW-0285">Flavoprotein</keyword>
<evidence type="ECO:0000313" key="6">
    <source>
        <dbReference type="EMBL" id="HJC15510.1"/>
    </source>
</evidence>
<comment type="cofactor">
    <cofactor evidence="1">
        <name>FAD</name>
        <dbReference type="ChEBI" id="CHEBI:57692"/>
    </cofactor>
</comment>
<organism evidence="6 7">
    <name type="scientific">Candidatus Fusicatenibacter intestinigallinarum</name>
    <dbReference type="NCBI Taxonomy" id="2838598"/>
    <lineage>
        <taxon>Bacteria</taxon>
        <taxon>Bacillati</taxon>
        <taxon>Bacillota</taxon>
        <taxon>Clostridia</taxon>
        <taxon>Lachnospirales</taxon>
        <taxon>Lachnospiraceae</taxon>
        <taxon>Fusicatenibacter</taxon>
    </lineage>
</organism>
<dbReference type="SUPFAM" id="SSF51905">
    <property type="entry name" value="FAD/NAD(P)-binding domain"/>
    <property type="match status" value="1"/>
</dbReference>
<dbReference type="AlphaFoldDB" id="A0A9D2NA45"/>
<dbReference type="Pfam" id="PF22780">
    <property type="entry name" value="HI0933_like_1st"/>
    <property type="match status" value="1"/>
</dbReference>
<gene>
    <name evidence="6" type="ORF">H9705_06750</name>
</gene>
<dbReference type="InterPro" id="IPR055178">
    <property type="entry name" value="RsdA/BaiN/AoA(So)-like_dom"/>
</dbReference>